<sequence>MISRGGTATATADEGVVITPVDVDVDRCTASGSDGDGATAIAAAPSVAAATNIKHSNSLSPLGDASGVAILLGNHAEFGLAERCCYHFDLMENLTAIPSKTVQQAITISRRKERGQSISLSDAGASLNSSDGNIACKDGDTEGKVKDAKAIFKVKSSSKLKGEATNQCVCGVVSLLECVAGGSGAQDRTTKRTLRSKHREFNTRAQFAWGRNARGTISGSLKRQGKLGNVSTPRRCHQPSHLPLTLNPNTRVAFAYELTSIAILLDASPSLTSTIGLQYTGFGEANKPSMKDECCVPLDRLGPLIKTYLLGLVQPIEVPPVSVSGLGIAFGRWKPNLAITVAAVYPPTSKMDCASAGLLVRDFRVTDESSAQELACKIERWALREVESVIGERLCRENIRPGFGGSGSNIGNKQYFPTMSPLGSFSLPVHRTRVNHVRSYVRDTLAVGDAALSTLPPEGRPLILVATDCHNVHCGGGIELLSETARVDVPISVLNLSQKSGSSQSEFPLYLSVSDDSQSLQDLCHLSGGIFLESSSLEEYIETRAGSPTTPSSTFKGDFHFISKKRSIKPNALQWYTIFTLSPYTSRGSLCPSRVISAPESGSFNISSSTMSSSRSCASFAALNPAASSTLNSGARPNSSGVETTLSRERIVLARYSIQPIRIKSLLMTRVVEGYRARRYGYNMQDNDKVSVDFALPLLDWGVILHYEVSFVSSPYHIPTVGQAHVKLELSGDDAEFLQTIKKLFSSNHGSESAVMRGGRISNSSKVAADKICKLLRWTRKEDHLESYLCSPGWGGIGHFDKRSTFLGRLETLSKLQRFRHFRSLTFDVVTIAPSCYENSAHNLFGDVMGPNEGEGELFLALSNWSSGIISDRASYFKVINSAQDDDLAYYCIIRVIHSSNVSRLFTLVVDFHGEFNVELRSAIMVSLKEALQGCAHVLVLQKCISNYVCFRPDIADSSPCWSEFFVHHKRWKLCQDAEVLPLVTKRRTEVENYFLLHSDSRRGVFAKLLHADMSAGNDQILARNSMDVAVYQVLIRADGIYVEFYMEACHSTFHPFHVKHFGTLFNKLFETVKSKDVDCSRNIHSRSNLLAALNQDHALPASSIYHGTSTEDVSRFIRTSTRTSTKLRFFNTTGSGSANKLLEWLTIRHLTSEACPTKSTRLCIDESTPILNLSGTWLIMQIDRNILSVVCLENHDQTLSEAESSQSYRPLSFFTAGINDMYPSDDELEVDRIGCDSEACEVHFGVSNIAKVIQFEHAKHYARVCYWALRDKVNPITSLQSEDVEYALSTLSFRKSLSTFVSVRDLSASSKHNVQTDAGERLWTVICTLLRIVPGSDDLLFFYIGDDNTVSDERPLISSHPYGANRSLDDSRGVNGESEFQSNNETGLDNALPNFDHPPLFFRFTIDGESANLNDILKLDKNATVAAEVSIHSESEDDILPQPHVSAVSKLHNAFSSFAAEQKLEHYRSIGRSLTEEMCREIMLNLPKTQHKSCEMALEFFSSKSDSLVSARDSAGNNENGYKILFNEFERSTFIRVGHDTFLAYESTMMDEFPYWCFVQIWKPTGNIVIQVHHPLGEASSEEQLQLTQGLVKGICDRTNQRLLLDSLFRTKSASSLLIRKEEGEKEDMLDAGSETKLVSSYFCPVQHTATIPVHRRCAPQQAVLALETTILQNFIVSNRRGVFVYKDELENIFYMQLRWFRVADAKDSDRSPHMIELVVYGCDEPGPSITDHLVCLLKKKLLTLTLDALSSLLKKNPWFNLLATDLAFIKDFSSELRALDREKIPPPQDCTRTYLLPTNVLDPLMLLLMLRQNICGSTFFQRLHHEGISADLKSEADQVAETDGETTIHLTKMPEFQFYFNSSPSQLDPHYQTGATLTERGAQYSRQAGSGIAIVEMSLQYGNETQCDIQFGKRADFMNEQLRVSQSDLSLSECSDCTQNDHRFKVNVEVINTTVNMDVIHKWVELSLSQVLVAWSIERHLDAARMGILRHIGAETTEYNSICELTEQSKLDSINRTITGLQALQDMILIASDLPHPAIARVECRGMLRATVLANLTLEVMETILSTIIPKTKSCGGVDIIRYNSLEGASKVNIRKDNYPSSSARVELLGNGTEVKDQPTSRPEYIVVFGLNSESHTSSINSPQNMFFKHAFSGIEQDTFSFSQAISKIKNAKPSLFQRHLVFIVKISRGSRTLMTYNAHPQLRARLESRFKEIDQAVAKSEHQYISSLQKRCLHHISFLPATSSQKATTPTEPGVAKMKESNEKKPEKESLKSESMGKSEPTKRIPRPTTMLRPKLIGKSIEGSAMQAVAARRLKASSGPVALQRTVSGSGKKSITTVAAAPRGGEKAIIDKPVSVERIVSGSGPAALPMLKSIMTTYCAEFQAQLTSPGYRLQRRFLSPSTFLEGTILDSCKKQTLMKHFRSNCKIYNLTCSGTGDETCFSGKLDIAGFTVHYFISWHETVEDAFDIFILCAINGKNIDGYITKDGSLYAERTLDVISSSAMAAVRGNIESASKTIRNLHIWKFFVRGVASQSTLSREILVENLIELRKCSYQVDLVSVDPRLTAILQDTSNELRLSWPSVFNAISKSPVFSHHTVIESGDTITHLVYYKEEEVFLDLIVCQQQHQQQQQPGAEVVEAARILAKEQFPDVNVSNSETKEATTAVNSAVQKFVMFLLQWLWNDCENKLDCK</sequence>
<feature type="region of interest" description="Disordered" evidence="1">
    <location>
        <begin position="1368"/>
        <end position="1390"/>
    </location>
</feature>
<evidence type="ECO:0000313" key="3">
    <source>
        <dbReference type="Proteomes" id="UP001530293"/>
    </source>
</evidence>
<feature type="compositionally biased region" description="Polar residues" evidence="1">
    <location>
        <begin position="1379"/>
        <end position="1388"/>
    </location>
</feature>
<protein>
    <submittedName>
        <fullName evidence="2">Uncharacterized protein</fullName>
    </submittedName>
</protein>
<proteinExistence type="predicted"/>
<feature type="region of interest" description="Disordered" evidence="1">
    <location>
        <begin position="2246"/>
        <end position="2294"/>
    </location>
</feature>
<dbReference type="Proteomes" id="UP001530293">
    <property type="component" value="Unassembled WGS sequence"/>
</dbReference>
<name>A0ABD3MVD8_9STRA</name>
<reference evidence="2 3" key="1">
    <citation type="submission" date="2024-10" db="EMBL/GenBank/DDBJ databases">
        <title>Updated reference genomes for cyclostephanoid diatoms.</title>
        <authorList>
            <person name="Roberts W.R."/>
            <person name="Alverson A.J."/>
        </authorList>
    </citation>
    <scope>NUCLEOTIDE SEQUENCE [LARGE SCALE GENOMIC DNA]</scope>
    <source>
        <strain evidence="2 3">AJA232-27</strain>
    </source>
</reference>
<dbReference type="PANTHER" id="PTHR14918">
    <property type="entry name" value="KICSTOR COMPLEX PROTEIN SZT2"/>
    <property type="match status" value="1"/>
</dbReference>
<accession>A0ABD3MVD8</accession>
<organism evidence="2 3">
    <name type="scientific">Discostella pseudostelligera</name>
    <dbReference type="NCBI Taxonomy" id="259834"/>
    <lineage>
        <taxon>Eukaryota</taxon>
        <taxon>Sar</taxon>
        <taxon>Stramenopiles</taxon>
        <taxon>Ochrophyta</taxon>
        <taxon>Bacillariophyta</taxon>
        <taxon>Coscinodiscophyceae</taxon>
        <taxon>Thalassiosirophycidae</taxon>
        <taxon>Stephanodiscales</taxon>
        <taxon>Stephanodiscaceae</taxon>
        <taxon>Discostella</taxon>
    </lineage>
</organism>
<dbReference type="EMBL" id="JALLBG020000105">
    <property type="protein sequence ID" value="KAL3764445.1"/>
    <property type="molecule type" value="Genomic_DNA"/>
</dbReference>
<evidence type="ECO:0000313" key="2">
    <source>
        <dbReference type="EMBL" id="KAL3764445.1"/>
    </source>
</evidence>
<comment type="caution">
    <text evidence="2">The sequence shown here is derived from an EMBL/GenBank/DDBJ whole genome shotgun (WGS) entry which is preliminary data.</text>
</comment>
<feature type="compositionally biased region" description="Basic and acidic residues" evidence="1">
    <location>
        <begin position="2260"/>
        <end position="2286"/>
    </location>
</feature>
<keyword evidence="3" id="KW-1185">Reference proteome</keyword>
<evidence type="ECO:0000256" key="1">
    <source>
        <dbReference type="SAM" id="MobiDB-lite"/>
    </source>
</evidence>
<dbReference type="PANTHER" id="PTHR14918:SF3">
    <property type="entry name" value="KICSTOR COMPLEX PROTEIN SZT2"/>
    <property type="match status" value="1"/>
</dbReference>
<gene>
    <name evidence="2" type="ORF">ACHAWU_004951</name>
</gene>
<dbReference type="InterPro" id="IPR033228">
    <property type="entry name" value="SZT2"/>
</dbReference>